<evidence type="ECO:0000256" key="1">
    <source>
        <dbReference type="SAM" id="MobiDB-lite"/>
    </source>
</evidence>
<comment type="caution">
    <text evidence="2">The sequence shown here is derived from an EMBL/GenBank/DDBJ whole genome shotgun (WGS) entry which is preliminary data.</text>
</comment>
<gene>
    <name evidence="2" type="ORF">DIT97_10390</name>
</gene>
<protein>
    <submittedName>
        <fullName evidence="2">Uncharacterized protein</fullName>
    </submittedName>
</protein>
<name>A0A3D3R3P6_9PLAN</name>
<evidence type="ECO:0000313" key="3">
    <source>
        <dbReference type="Proteomes" id="UP000263642"/>
    </source>
</evidence>
<evidence type="ECO:0000313" key="2">
    <source>
        <dbReference type="EMBL" id="HCO23435.1"/>
    </source>
</evidence>
<feature type="region of interest" description="Disordered" evidence="1">
    <location>
        <begin position="45"/>
        <end position="69"/>
    </location>
</feature>
<accession>A0A3D3R3P6</accession>
<dbReference type="EMBL" id="DQAY01000059">
    <property type="protein sequence ID" value="HCO23435.1"/>
    <property type="molecule type" value="Genomic_DNA"/>
</dbReference>
<organism evidence="2 3">
    <name type="scientific">Gimesia maris</name>
    <dbReference type="NCBI Taxonomy" id="122"/>
    <lineage>
        <taxon>Bacteria</taxon>
        <taxon>Pseudomonadati</taxon>
        <taxon>Planctomycetota</taxon>
        <taxon>Planctomycetia</taxon>
        <taxon>Planctomycetales</taxon>
        <taxon>Planctomycetaceae</taxon>
        <taxon>Gimesia</taxon>
    </lineage>
</organism>
<dbReference type="Proteomes" id="UP000263642">
    <property type="component" value="Unassembled WGS sequence"/>
</dbReference>
<proteinExistence type="predicted"/>
<dbReference type="AlphaFoldDB" id="A0A3D3R3P6"/>
<reference evidence="2 3" key="1">
    <citation type="journal article" date="2018" name="Nat. Biotechnol.">
        <title>A standardized bacterial taxonomy based on genome phylogeny substantially revises the tree of life.</title>
        <authorList>
            <person name="Parks D.H."/>
            <person name="Chuvochina M."/>
            <person name="Waite D.W."/>
            <person name="Rinke C."/>
            <person name="Skarshewski A."/>
            <person name="Chaumeil P.A."/>
            <person name="Hugenholtz P."/>
        </authorList>
    </citation>
    <scope>NUCLEOTIDE SEQUENCE [LARGE SCALE GENOMIC DNA]</scope>
    <source>
        <strain evidence="2">UBA9375</strain>
    </source>
</reference>
<sequence length="69" mass="8009">MTFALIAASSVLVVLLTLVWAREFRLRRALQSLLARIFTQWRNTHEATEPDTKCHNAHDRAYSGDDHRM</sequence>